<organism evidence="3 4">
    <name type="scientific">Nonomuraea antimicrobica</name>
    <dbReference type="NCBI Taxonomy" id="561173"/>
    <lineage>
        <taxon>Bacteria</taxon>
        <taxon>Bacillati</taxon>
        <taxon>Actinomycetota</taxon>
        <taxon>Actinomycetes</taxon>
        <taxon>Streptosporangiales</taxon>
        <taxon>Streptosporangiaceae</taxon>
        <taxon>Nonomuraea</taxon>
    </lineage>
</organism>
<comment type="similarity">
    <text evidence="1 2">Belongs to the dTDP-4-dehydrorhamnose 3,5-epimerase family.</text>
</comment>
<dbReference type="InterPro" id="IPR000888">
    <property type="entry name" value="RmlC-like"/>
</dbReference>
<dbReference type="EC" id="5.1.3.13" evidence="2"/>
<comment type="catalytic activity">
    <reaction evidence="2">
        <text>dTDP-4-dehydro-6-deoxy-alpha-D-glucose = dTDP-4-dehydro-beta-L-rhamnose</text>
        <dbReference type="Rhea" id="RHEA:16969"/>
        <dbReference type="ChEBI" id="CHEBI:57649"/>
        <dbReference type="ChEBI" id="CHEBI:62830"/>
        <dbReference type="EC" id="5.1.3.13"/>
    </reaction>
</comment>
<evidence type="ECO:0000313" key="4">
    <source>
        <dbReference type="Proteomes" id="UP001500902"/>
    </source>
</evidence>
<dbReference type="PANTHER" id="PTHR21047:SF2">
    <property type="entry name" value="THYMIDINE DIPHOSPHO-4-KETO-RHAMNOSE 3,5-EPIMERASE"/>
    <property type="match status" value="1"/>
</dbReference>
<dbReference type="Pfam" id="PF00908">
    <property type="entry name" value="dTDP_sugar_isom"/>
    <property type="match status" value="1"/>
</dbReference>
<dbReference type="NCBIfam" id="TIGR01221">
    <property type="entry name" value="rmlC"/>
    <property type="match status" value="1"/>
</dbReference>
<dbReference type="Gene3D" id="2.60.120.10">
    <property type="entry name" value="Jelly Rolls"/>
    <property type="match status" value="1"/>
</dbReference>
<dbReference type="Proteomes" id="UP001500902">
    <property type="component" value="Unassembled WGS sequence"/>
</dbReference>
<evidence type="ECO:0000256" key="2">
    <source>
        <dbReference type="RuleBase" id="RU364069"/>
    </source>
</evidence>
<dbReference type="EMBL" id="BAAAZP010000094">
    <property type="protein sequence ID" value="GAA3681054.1"/>
    <property type="molecule type" value="Genomic_DNA"/>
</dbReference>
<dbReference type="SUPFAM" id="SSF51182">
    <property type="entry name" value="RmlC-like cupins"/>
    <property type="match status" value="1"/>
</dbReference>
<evidence type="ECO:0000313" key="3">
    <source>
        <dbReference type="EMBL" id="GAA3681054.1"/>
    </source>
</evidence>
<protein>
    <recommendedName>
        <fullName evidence="2">dTDP-4-dehydrorhamnose 3,5-epimerase</fullName>
        <ecNumber evidence="2">5.1.3.13</ecNumber>
    </recommendedName>
    <alternativeName>
        <fullName evidence="2">Thymidine diphospho-4-keto-rhamnose 3,5-epimerase</fullName>
    </alternativeName>
</protein>
<accession>A0ABP7C8L4</accession>
<keyword evidence="2" id="KW-0413">Isomerase</keyword>
<reference evidence="4" key="1">
    <citation type="journal article" date="2019" name="Int. J. Syst. Evol. Microbiol.">
        <title>The Global Catalogue of Microorganisms (GCM) 10K type strain sequencing project: providing services to taxonomists for standard genome sequencing and annotation.</title>
        <authorList>
            <consortium name="The Broad Institute Genomics Platform"/>
            <consortium name="The Broad Institute Genome Sequencing Center for Infectious Disease"/>
            <person name="Wu L."/>
            <person name="Ma J."/>
        </authorList>
    </citation>
    <scope>NUCLEOTIDE SEQUENCE [LARGE SCALE GENOMIC DNA]</scope>
    <source>
        <strain evidence="4">JCM 16904</strain>
    </source>
</reference>
<comment type="function">
    <text evidence="2">Catalyzes the epimerization of the C3' and C5'positions of dTDP-6-deoxy-D-xylo-4-hexulose, forming dTDP-6-deoxy-L-lyxo-4-hexulose.</text>
</comment>
<dbReference type="InterPro" id="IPR011051">
    <property type="entry name" value="RmlC_Cupin_sf"/>
</dbReference>
<keyword evidence="4" id="KW-1185">Reference proteome</keyword>
<gene>
    <name evidence="3" type="ORF">GCM10022224_051660</name>
</gene>
<comment type="caution">
    <text evidence="3">The sequence shown here is derived from an EMBL/GenBank/DDBJ whole genome shotgun (WGS) entry which is preliminary data.</text>
</comment>
<comment type="pathway">
    <text evidence="2">Carbohydrate biosynthesis; dTDP-L-rhamnose biosynthesis.</text>
</comment>
<proteinExistence type="inferred from homology"/>
<comment type="subunit">
    <text evidence="2">Homodimer.</text>
</comment>
<name>A0ABP7C8L4_9ACTN</name>
<evidence type="ECO:0000256" key="1">
    <source>
        <dbReference type="ARBA" id="ARBA00010154"/>
    </source>
</evidence>
<dbReference type="CDD" id="cd00438">
    <property type="entry name" value="cupin_RmlC"/>
    <property type="match status" value="1"/>
</dbReference>
<sequence length="218" mass="23308">MPGRPDKIANREVSAMRITQLAVSGVFLVEPKVFPDSRGQFLEAFSQPAFEEAIGHPLSIAQVNCSVSSRGTIRGLHANQLPGQARYMTCPAGAIVDIVVDIRVGSPSYGRHVAVELSAANRHALYLAEGLAHGFSPLTDEATVVYLCSTTYSPDTAITINPLDPGLALPWPGGSEPLLSDKDRIAPYLSEAEEFGLLPSYAACRARYDQLSDQALVG</sequence>
<dbReference type="PANTHER" id="PTHR21047">
    <property type="entry name" value="DTDP-6-DEOXY-D-GLUCOSE-3,5 EPIMERASE"/>
    <property type="match status" value="1"/>
</dbReference>
<dbReference type="InterPro" id="IPR014710">
    <property type="entry name" value="RmlC-like_jellyroll"/>
</dbReference>